<sequence length="411" mass="45721">MVKNPSEGKLEPQKEDIRFRSFLAFWILGLCNNYGYVVMLTAAHDILSHGDDVKPMNNARQCNTLSTGAILLADIIPSLVIKLIAPFFPLAIHFRMIMVLLLSSAGFILVAEATNEWIAIAGVVCTALASGLGEVTLLSYIAFYKNKNVISAWSSGTGGAGFFGSFTYTGLNNFMSRSATLYSLLAVPAVMGVSFWALLEKPNKKLQNDVVEETSSKPNLSQNDDINNYNDIAPLTASTETFFQKLKTSPSLLKYMVPLCLVYLFEYLINQGLAELVQFDIDWLSYKEQYKWYQVAYQIGVFASRSSINIVKINKTWVLAFLQGINLILFATQAVYAYLPYFVITLLLVFWEGLLGGAAYVNTYNRISNEVPIEKQEFSMAFTSLSDAIGITLSGFIAIPVHNFICQLPKY</sequence>
<dbReference type="Pfam" id="PF02487">
    <property type="entry name" value="CLN3"/>
    <property type="match status" value="1"/>
</dbReference>
<dbReference type="Gene3D" id="1.20.1250.20">
    <property type="entry name" value="MFS general substrate transporter like domains"/>
    <property type="match status" value="1"/>
</dbReference>
<keyword evidence="3" id="KW-0813">Transport</keyword>
<accession>A0A9P0EA06</accession>
<feature type="transmembrane region" description="Helical" evidence="7">
    <location>
        <begin position="150"/>
        <end position="168"/>
    </location>
</feature>
<proteinExistence type="inferred from homology"/>
<dbReference type="AlphaFoldDB" id="A0A9P0EA06"/>
<feature type="transmembrane region" description="Helical" evidence="7">
    <location>
        <begin position="180"/>
        <end position="199"/>
    </location>
</feature>
<comment type="subcellular location">
    <subcellularLocation>
        <location evidence="1">Endomembrane system</location>
        <topology evidence="1">Multi-pass membrane protein</topology>
    </subcellularLocation>
    <subcellularLocation>
        <location evidence="7">Lysosome membrane</location>
        <topology evidence="7">Multi-pass membrane protein</topology>
    </subcellularLocation>
</comment>
<evidence type="ECO:0000256" key="6">
    <source>
        <dbReference type="ARBA" id="ARBA00023136"/>
    </source>
</evidence>
<dbReference type="InterPro" id="IPR036259">
    <property type="entry name" value="MFS_trans_sf"/>
</dbReference>
<dbReference type="PANTHER" id="PTHR10981:SF0">
    <property type="entry name" value="BATTENIN"/>
    <property type="match status" value="1"/>
</dbReference>
<dbReference type="EMBL" id="OV725078">
    <property type="protein sequence ID" value="CAH1394346.1"/>
    <property type="molecule type" value="Genomic_DNA"/>
</dbReference>
<feature type="transmembrane region" description="Helical" evidence="7">
    <location>
        <begin position="342"/>
        <end position="361"/>
    </location>
</feature>
<dbReference type="PANTHER" id="PTHR10981">
    <property type="entry name" value="BATTENIN"/>
    <property type="match status" value="1"/>
</dbReference>
<dbReference type="GO" id="GO:0051453">
    <property type="term" value="P:regulation of intracellular pH"/>
    <property type="evidence" value="ECO:0007669"/>
    <property type="project" value="TreeGrafter"/>
</dbReference>
<evidence type="ECO:0000256" key="5">
    <source>
        <dbReference type="ARBA" id="ARBA00022989"/>
    </source>
</evidence>
<comment type="similarity">
    <text evidence="2 7">Belongs to the battenin family.</text>
</comment>
<dbReference type="InterPro" id="IPR018460">
    <property type="entry name" value="Battenin_disease_Cln3_subgr"/>
</dbReference>
<feature type="transmembrane region" description="Helical" evidence="7">
    <location>
        <begin position="64"/>
        <end position="85"/>
    </location>
</feature>
<dbReference type="GO" id="GO:0012505">
    <property type="term" value="C:endomembrane system"/>
    <property type="evidence" value="ECO:0007669"/>
    <property type="project" value="UniProtKB-SubCell"/>
</dbReference>
<feature type="transmembrane region" description="Helical" evidence="7">
    <location>
        <begin position="92"/>
        <end position="111"/>
    </location>
</feature>
<organism evidence="8 9">
    <name type="scientific">Nezara viridula</name>
    <name type="common">Southern green stink bug</name>
    <name type="synonym">Cimex viridulus</name>
    <dbReference type="NCBI Taxonomy" id="85310"/>
    <lineage>
        <taxon>Eukaryota</taxon>
        <taxon>Metazoa</taxon>
        <taxon>Ecdysozoa</taxon>
        <taxon>Arthropoda</taxon>
        <taxon>Hexapoda</taxon>
        <taxon>Insecta</taxon>
        <taxon>Pterygota</taxon>
        <taxon>Neoptera</taxon>
        <taxon>Paraneoptera</taxon>
        <taxon>Hemiptera</taxon>
        <taxon>Heteroptera</taxon>
        <taxon>Panheteroptera</taxon>
        <taxon>Pentatomomorpha</taxon>
        <taxon>Pentatomoidea</taxon>
        <taxon>Pentatomidae</taxon>
        <taxon>Pentatominae</taxon>
        <taxon>Nezara</taxon>
    </lineage>
</organism>
<reference evidence="8" key="1">
    <citation type="submission" date="2022-01" db="EMBL/GenBank/DDBJ databases">
        <authorList>
            <person name="King R."/>
        </authorList>
    </citation>
    <scope>NUCLEOTIDE SEQUENCE</scope>
</reference>
<keyword evidence="9" id="KW-1185">Reference proteome</keyword>
<keyword evidence="4 7" id="KW-0812">Transmembrane</keyword>
<dbReference type="GO" id="GO:0007040">
    <property type="term" value="P:lysosome organization"/>
    <property type="evidence" value="ECO:0007669"/>
    <property type="project" value="TreeGrafter"/>
</dbReference>
<name>A0A9P0EA06_NEZVI</name>
<evidence type="ECO:0000256" key="7">
    <source>
        <dbReference type="RuleBase" id="RU361113"/>
    </source>
</evidence>
<evidence type="ECO:0000313" key="8">
    <source>
        <dbReference type="EMBL" id="CAH1394346.1"/>
    </source>
</evidence>
<dbReference type="Proteomes" id="UP001152798">
    <property type="component" value="Chromosome 2"/>
</dbReference>
<feature type="transmembrane region" description="Helical" evidence="7">
    <location>
        <begin position="21"/>
        <end position="44"/>
    </location>
</feature>
<keyword evidence="7" id="KW-0458">Lysosome</keyword>
<dbReference type="GO" id="GO:0005765">
    <property type="term" value="C:lysosomal membrane"/>
    <property type="evidence" value="ECO:0007669"/>
    <property type="project" value="UniProtKB-SubCell"/>
</dbReference>
<feature type="transmembrane region" description="Helical" evidence="7">
    <location>
        <begin position="382"/>
        <end position="405"/>
    </location>
</feature>
<evidence type="ECO:0000256" key="3">
    <source>
        <dbReference type="ARBA" id="ARBA00022448"/>
    </source>
</evidence>
<feature type="transmembrane region" description="Helical" evidence="7">
    <location>
        <begin position="117"/>
        <end position="143"/>
    </location>
</feature>
<dbReference type="InterPro" id="IPR003492">
    <property type="entry name" value="Battenin_disease_Cln3"/>
</dbReference>
<dbReference type="OrthoDB" id="5965864at2759"/>
<evidence type="ECO:0000256" key="1">
    <source>
        <dbReference type="ARBA" id="ARBA00004127"/>
    </source>
</evidence>
<evidence type="ECO:0000256" key="2">
    <source>
        <dbReference type="ARBA" id="ARBA00007467"/>
    </source>
</evidence>
<dbReference type="PIRSF" id="PIRSF015974">
    <property type="entry name" value="CLN3_BTN1"/>
    <property type="match status" value="1"/>
</dbReference>
<feature type="transmembrane region" description="Helical" evidence="7">
    <location>
        <begin position="317"/>
        <end position="336"/>
    </location>
</feature>
<keyword evidence="6 7" id="KW-0472">Membrane</keyword>
<dbReference type="PRINTS" id="PR01315">
    <property type="entry name" value="BATTENIN"/>
</dbReference>
<gene>
    <name evidence="8" type="ORF">NEZAVI_LOCUS4867</name>
</gene>
<keyword evidence="5 7" id="KW-1133">Transmembrane helix</keyword>
<protein>
    <recommendedName>
        <fullName evidence="7">Battenin</fullName>
    </recommendedName>
</protein>
<evidence type="ECO:0000256" key="4">
    <source>
        <dbReference type="ARBA" id="ARBA00022692"/>
    </source>
</evidence>
<dbReference type="SUPFAM" id="SSF103473">
    <property type="entry name" value="MFS general substrate transporter"/>
    <property type="match status" value="1"/>
</dbReference>
<evidence type="ECO:0000313" key="9">
    <source>
        <dbReference type="Proteomes" id="UP001152798"/>
    </source>
</evidence>